<dbReference type="GO" id="GO:0000978">
    <property type="term" value="F:RNA polymerase II cis-regulatory region sequence-specific DNA binding"/>
    <property type="evidence" value="ECO:0007669"/>
    <property type="project" value="TreeGrafter"/>
</dbReference>
<evidence type="ECO:0000256" key="2">
    <source>
        <dbReference type="ARBA" id="ARBA00011233"/>
    </source>
</evidence>
<evidence type="ECO:0000256" key="7">
    <source>
        <dbReference type="ARBA" id="ARBA00023163"/>
    </source>
</evidence>
<keyword evidence="14" id="KW-1185">Reference proteome</keyword>
<evidence type="ECO:0000256" key="5">
    <source>
        <dbReference type="ARBA" id="ARBA00023016"/>
    </source>
</evidence>
<name>A0AAV6XQ88_9LAMI</name>
<evidence type="ECO:0000313" key="13">
    <source>
        <dbReference type="EMBL" id="KAG8381355.1"/>
    </source>
</evidence>
<feature type="compositionally biased region" description="Basic and acidic residues" evidence="11">
    <location>
        <begin position="294"/>
        <end position="305"/>
    </location>
</feature>
<feature type="domain" description="HSF-type DNA-binding" evidence="12">
    <location>
        <begin position="67"/>
        <end position="91"/>
    </location>
</feature>
<dbReference type="PROSITE" id="PS00434">
    <property type="entry name" value="HSF_DOMAIN"/>
    <property type="match status" value="1"/>
</dbReference>
<evidence type="ECO:0000256" key="10">
    <source>
        <dbReference type="SAM" id="Coils"/>
    </source>
</evidence>
<gene>
    <name evidence="13" type="ORF">BUALT_Bualt06G0113700</name>
</gene>
<evidence type="ECO:0000256" key="11">
    <source>
        <dbReference type="SAM" id="MobiDB-lite"/>
    </source>
</evidence>
<comment type="caution">
    <text evidence="13">The sequence shown here is derived from an EMBL/GenBank/DDBJ whole genome shotgun (WGS) entry which is preliminary data.</text>
</comment>
<feature type="region of interest" description="Disordered" evidence="11">
    <location>
        <begin position="122"/>
        <end position="168"/>
    </location>
</feature>
<evidence type="ECO:0000256" key="1">
    <source>
        <dbReference type="ARBA" id="ARBA00004123"/>
    </source>
</evidence>
<keyword evidence="7" id="KW-0804">Transcription</keyword>
<accession>A0AAV6XQ88</accession>
<comment type="subcellular location">
    <subcellularLocation>
        <location evidence="1">Nucleus</location>
    </subcellularLocation>
</comment>
<dbReference type="InterPro" id="IPR036388">
    <property type="entry name" value="WH-like_DNA-bd_sf"/>
</dbReference>
<proteinExistence type="inferred from homology"/>
<dbReference type="GO" id="GO:0005634">
    <property type="term" value="C:nucleus"/>
    <property type="evidence" value="ECO:0007669"/>
    <property type="project" value="UniProtKB-SubCell"/>
</dbReference>
<keyword evidence="4" id="KW-0805">Transcription regulation</keyword>
<evidence type="ECO:0000259" key="12">
    <source>
        <dbReference type="PROSITE" id="PS00434"/>
    </source>
</evidence>
<dbReference type="InterPro" id="IPR036390">
    <property type="entry name" value="WH_DNA-bd_sf"/>
</dbReference>
<evidence type="ECO:0000256" key="3">
    <source>
        <dbReference type="ARBA" id="ARBA00022553"/>
    </source>
</evidence>
<dbReference type="InterPro" id="IPR000232">
    <property type="entry name" value="HSF_DNA-bd"/>
</dbReference>
<comment type="similarity">
    <text evidence="9">Belongs to the HSF family.</text>
</comment>
<keyword evidence="8" id="KW-0539">Nucleus</keyword>
<feature type="region of interest" description="Disordered" evidence="11">
    <location>
        <begin position="294"/>
        <end position="345"/>
    </location>
</feature>
<dbReference type="Proteomes" id="UP000826271">
    <property type="component" value="Unassembled WGS sequence"/>
</dbReference>
<dbReference type="PANTHER" id="PTHR10015">
    <property type="entry name" value="HEAT SHOCK TRANSCRIPTION FACTOR"/>
    <property type="match status" value="1"/>
</dbReference>
<feature type="compositionally biased region" description="Polar residues" evidence="11">
    <location>
        <begin position="134"/>
        <end position="164"/>
    </location>
</feature>
<dbReference type="SMART" id="SM00415">
    <property type="entry name" value="HSF"/>
    <property type="match status" value="1"/>
</dbReference>
<keyword evidence="5" id="KW-0346">Stress response</keyword>
<keyword evidence="3" id="KW-0597">Phosphoprotein</keyword>
<comment type="subunit">
    <text evidence="2">Homotrimer.</text>
</comment>
<keyword evidence="6" id="KW-0238">DNA-binding</keyword>
<evidence type="ECO:0000256" key="9">
    <source>
        <dbReference type="RuleBase" id="RU004020"/>
    </source>
</evidence>
<dbReference type="PRINTS" id="PR00056">
    <property type="entry name" value="HSFDOMAIN"/>
</dbReference>
<protein>
    <recommendedName>
        <fullName evidence="12">HSF-type DNA-binding domain-containing protein</fullName>
    </recommendedName>
</protein>
<dbReference type="Pfam" id="PF00447">
    <property type="entry name" value="HSF_DNA-bind"/>
    <property type="match status" value="1"/>
</dbReference>
<dbReference type="PANTHER" id="PTHR10015:SF333">
    <property type="entry name" value="HEAT STRESS TRANSCRIPTION FACTOR B-2A"/>
    <property type="match status" value="1"/>
</dbReference>
<evidence type="ECO:0000256" key="4">
    <source>
        <dbReference type="ARBA" id="ARBA00023015"/>
    </source>
</evidence>
<dbReference type="AlphaFoldDB" id="A0AAV6XQ88"/>
<sequence length="345" mass="38084">MAPPPVDRSGGGGQSAAGESPRTLPTPFLTKTYQLVDDREIDDIISWNDDGSAFIVWNPTEFARDLLPKYFKHNNFSSFVRQLNTYGFRKVVPDRWEFCNDCFRRGEKKLLCDIQRRKIATHSSPTPSAAATPLQVQQTPAAPVRTSSPSDSGEEQVLSSSNSPAAFRDFSGGTAELIGENERLRKENLQLHKELSQMKNLCSNIYALMSNFAGNNKNGGSNDYQGQNCKLNLAENAVKPLDLLPMTRFCEEMHMAAAAASANGGEDNTNIRSAAEEIGARLFGVPIRVKRGRECEGSSAEHDMDLQLQLPGGDVKSEPLDPDNSGDDQELWLTRSNSRNRRVCN</sequence>
<dbReference type="SUPFAM" id="SSF46785">
    <property type="entry name" value="Winged helix' DNA-binding domain"/>
    <property type="match status" value="1"/>
</dbReference>
<dbReference type="FunFam" id="1.10.10.10:FF:000037">
    <property type="entry name" value="Heat stress transcription factor B-4"/>
    <property type="match status" value="1"/>
</dbReference>
<dbReference type="Gene3D" id="1.10.10.10">
    <property type="entry name" value="Winged helix-like DNA-binding domain superfamily/Winged helix DNA-binding domain"/>
    <property type="match status" value="1"/>
</dbReference>
<dbReference type="GO" id="GO:0003700">
    <property type="term" value="F:DNA-binding transcription factor activity"/>
    <property type="evidence" value="ECO:0007669"/>
    <property type="project" value="InterPro"/>
</dbReference>
<keyword evidence="10" id="KW-0175">Coiled coil</keyword>
<dbReference type="GO" id="GO:0006357">
    <property type="term" value="P:regulation of transcription by RNA polymerase II"/>
    <property type="evidence" value="ECO:0007669"/>
    <property type="project" value="TreeGrafter"/>
</dbReference>
<feature type="region of interest" description="Disordered" evidence="11">
    <location>
        <begin position="1"/>
        <end position="25"/>
    </location>
</feature>
<evidence type="ECO:0000256" key="8">
    <source>
        <dbReference type="ARBA" id="ARBA00023242"/>
    </source>
</evidence>
<evidence type="ECO:0000313" key="14">
    <source>
        <dbReference type="Proteomes" id="UP000826271"/>
    </source>
</evidence>
<evidence type="ECO:0000256" key="6">
    <source>
        <dbReference type="ARBA" id="ARBA00023125"/>
    </source>
</evidence>
<reference evidence="13" key="1">
    <citation type="submission" date="2019-10" db="EMBL/GenBank/DDBJ databases">
        <authorList>
            <person name="Zhang R."/>
            <person name="Pan Y."/>
            <person name="Wang J."/>
            <person name="Ma R."/>
            <person name="Yu S."/>
        </authorList>
    </citation>
    <scope>NUCLEOTIDE SEQUENCE</scope>
    <source>
        <strain evidence="13">LA-IB0</strain>
        <tissue evidence="13">Leaf</tissue>
    </source>
</reference>
<dbReference type="EMBL" id="WHWC01000006">
    <property type="protein sequence ID" value="KAG8381355.1"/>
    <property type="molecule type" value="Genomic_DNA"/>
</dbReference>
<feature type="coiled-coil region" evidence="10">
    <location>
        <begin position="174"/>
        <end position="201"/>
    </location>
</feature>
<feature type="compositionally biased region" description="Acidic residues" evidence="11">
    <location>
        <begin position="320"/>
        <end position="330"/>
    </location>
</feature>
<feature type="compositionally biased region" description="Low complexity" evidence="11">
    <location>
        <begin position="122"/>
        <end position="133"/>
    </location>
</feature>
<organism evidence="13 14">
    <name type="scientific">Buddleja alternifolia</name>
    <dbReference type="NCBI Taxonomy" id="168488"/>
    <lineage>
        <taxon>Eukaryota</taxon>
        <taxon>Viridiplantae</taxon>
        <taxon>Streptophyta</taxon>
        <taxon>Embryophyta</taxon>
        <taxon>Tracheophyta</taxon>
        <taxon>Spermatophyta</taxon>
        <taxon>Magnoliopsida</taxon>
        <taxon>eudicotyledons</taxon>
        <taxon>Gunneridae</taxon>
        <taxon>Pentapetalae</taxon>
        <taxon>asterids</taxon>
        <taxon>lamiids</taxon>
        <taxon>Lamiales</taxon>
        <taxon>Scrophulariaceae</taxon>
        <taxon>Buddlejeae</taxon>
        <taxon>Buddleja</taxon>
    </lineage>
</organism>